<proteinExistence type="predicted"/>
<sequence length="262" mass="29627">MLKKSLSIFIISLLVFSSFNVHKGKAASAPIGVKWGNSILIPGQIGKVTILQDTNLYQLNSNGELTVSRKLLKGNEYRVYSYLSSHGGLYGVGGGMYVKKSPAQVKYETPSSTKKREIQRILFFDQQLLTLAEQGILKGQPIAADSTHDIKEVYEHFKKIGNTAPKLESTHSGSLAHTFKMYTYYTYYPHDNNVQVIDWNDDNFVPITPYVIRELLGNPESEGKSEIDGKWTMRYKTGDYYLYVGFRGNNGSQLDYLRLKKN</sequence>
<keyword evidence="1" id="KW-0732">Signal</keyword>
<name>A0ABX3CWP7_9BACI</name>
<comment type="caution">
    <text evidence="2">The sequence shown here is derived from an EMBL/GenBank/DDBJ whole genome shotgun (WGS) entry which is preliminary data.</text>
</comment>
<feature type="signal peptide" evidence="1">
    <location>
        <begin position="1"/>
        <end position="23"/>
    </location>
</feature>
<gene>
    <name evidence="2" type="ORF">BBV17_10480</name>
</gene>
<keyword evidence="3" id="KW-1185">Reference proteome</keyword>
<dbReference type="EMBL" id="MBRJ01000008">
    <property type="protein sequence ID" value="OHX49918.1"/>
    <property type="molecule type" value="Genomic_DNA"/>
</dbReference>
<reference evidence="2 3" key="1">
    <citation type="submission" date="2016-07" db="EMBL/GenBank/DDBJ databases">
        <title>Bacillus oceanisediminis whole genome.</title>
        <authorList>
            <person name="Pal Y."/>
            <person name="Verma A."/>
            <person name="Mual P."/>
            <person name="Srinivasan K."/>
        </authorList>
    </citation>
    <scope>NUCLEOTIDE SEQUENCE [LARGE SCALE GENOMIC DNA]</scope>
    <source>
        <strain evidence="2 3">Bhandara28</strain>
    </source>
</reference>
<dbReference type="RefSeq" id="WP_071156232.1">
    <property type="nucleotide sequence ID" value="NZ_CP062790.1"/>
</dbReference>
<evidence type="ECO:0000313" key="3">
    <source>
        <dbReference type="Proteomes" id="UP000180194"/>
    </source>
</evidence>
<feature type="chain" id="PRO_5046757954" evidence="1">
    <location>
        <begin position="24"/>
        <end position="262"/>
    </location>
</feature>
<accession>A0ABX3CWP7</accession>
<evidence type="ECO:0000313" key="2">
    <source>
        <dbReference type="EMBL" id="OHX49918.1"/>
    </source>
</evidence>
<dbReference type="Proteomes" id="UP000180194">
    <property type="component" value="Unassembled WGS sequence"/>
</dbReference>
<protein>
    <submittedName>
        <fullName evidence="2">Uncharacterized protein</fullName>
    </submittedName>
</protein>
<evidence type="ECO:0000256" key="1">
    <source>
        <dbReference type="SAM" id="SignalP"/>
    </source>
</evidence>
<organism evidence="2 3">
    <name type="scientific">Cytobacillus oceanisediminis</name>
    <dbReference type="NCBI Taxonomy" id="665099"/>
    <lineage>
        <taxon>Bacteria</taxon>
        <taxon>Bacillati</taxon>
        <taxon>Bacillota</taxon>
        <taxon>Bacilli</taxon>
        <taxon>Bacillales</taxon>
        <taxon>Bacillaceae</taxon>
        <taxon>Cytobacillus</taxon>
    </lineage>
</organism>